<dbReference type="InterPro" id="IPR013763">
    <property type="entry name" value="Cyclin-like_dom"/>
</dbReference>
<organism evidence="7 8">
    <name type="scientific">Brettanomyces naardenensis</name>
    <name type="common">Yeast</name>
    <dbReference type="NCBI Taxonomy" id="13370"/>
    <lineage>
        <taxon>Eukaryota</taxon>
        <taxon>Fungi</taxon>
        <taxon>Dikarya</taxon>
        <taxon>Ascomycota</taxon>
        <taxon>Saccharomycotina</taxon>
        <taxon>Pichiomycetes</taxon>
        <taxon>Pichiales</taxon>
        <taxon>Pichiaceae</taxon>
        <taxon>Brettanomyces</taxon>
    </lineage>
</organism>
<dbReference type="FunFam" id="1.10.472.10:FF:000010">
    <property type="entry name" value="G1/S-specific cyclin Cln1"/>
    <property type="match status" value="1"/>
</dbReference>
<sequence>MPNSKHLYGPPKRVAARPYSSKLESFENFRNCSIANEYLPTIVKHMKVLEARSSVNPSMIDLQPEVKWFMRPYLVNFIIQMHSSLKLKPQTLFLCWNIIDRYCAKRIAFKQHYQLIGCTALWIAAKYEDKKSRVPSIGELGMMCSNVYEESMFREMEVHILSTLGWSVGHCSLEEILQLCVKFTDPDGKETLTRPIEQYKGNSQTVSAILAVARYLCELSLYERDYLAFPTTLVGITAFLLSCSMLSLDCGSKCLNRIYHDYRLTKTCHSAGLRNVTPQSMPPPFGQLPTPITPRKDIQYFDEDCDCAYDSDIENKDPADDFQSGPFISGFEGFNSINKLRSISVLMLKSLLNPPEVLVEKYTPLGVIAVVKNFVAENHLNDIDMKDLSVDCKTTTAIPSVSDFVFDLSNLLLNFESNLEFVTEQAMQYISHTYQSPMASKSYSPFNSPSNLSSFSSASSQTTYDSCYEEIPTKGGDVAMTDEIKRSYLNSSPFVDAN</sequence>
<dbReference type="STRING" id="13370.A0A448YRY2"/>
<dbReference type="InterPro" id="IPR039361">
    <property type="entry name" value="Cyclin"/>
</dbReference>
<dbReference type="PANTHER" id="PTHR10177">
    <property type="entry name" value="CYCLINS"/>
    <property type="match status" value="1"/>
</dbReference>
<evidence type="ECO:0000259" key="6">
    <source>
        <dbReference type="SMART" id="SM00385"/>
    </source>
</evidence>
<dbReference type="CDD" id="cd20537">
    <property type="entry name" value="CYCLIN_CCNO-like_rpt2"/>
    <property type="match status" value="1"/>
</dbReference>
<dbReference type="InterPro" id="IPR036915">
    <property type="entry name" value="Cyclin-like_sf"/>
</dbReference>
<keyword evidence="3 5" id="KW-0195">Cyclin</keyword>
<evidence type="ECO:0000256" key="5">
    <source>
        <dbReference type="RuleBase" id="RU000383"/>
    </source>
</evidence>
<dbReference type="OrthoDB" id="5590282at2759"/>
<comment type="similarity">
    <text evidence="1 5">Belongs to the cyclin family.</text>
</comment>
<dbReference type="AlphaFoldDB" id="A0A448YRY2"/>
<dbReference type="InterPro" id="IPR006671">
    <property type="entry name" value="Cyclin_N"/>
</dbReference>
<evidence type="ECO:0000256" key="2">
    <source>
        <dbReference type="ARBA" id="ARBA00022618"/>
    </source>
</evidence>
<evidence type="ECO:0000256" key="3">
    <source>
        <dbReference type="ARBA" id="ARBA00023127"/>
    </source>
</evidence>
<name>A0A448YRY2_BRENA</name>
<dbReference type="EMBL" id="CAACVR010000056">
    <property type="protein sequence ID" value="VEU23672.1"/>
    <property type="molecule type" value="Genomic_DNA"/>
</dbReference>
<evidence type="ECO:0000313" key="8">
    <source>
        <dbReference type="Proteomes" id="UP000290900"/>
    </source>
</evidence>
<evidence type="ECO:0000256" key="1">
    <source>
        <dbReference type="ARBA" id="ARBA00008742"/>
    </source>
</evidence>
<feature type="domain" description="Cyclin-like" evidence="6">
    <location>
        <begin position="76"/>
        <end position="162"/>
    </location>
</feature>
<dbReference type="Proteomes" id="UP000290900">
    <property type="component" value="Unassembled WGS sequence"/>
</dbReference>
<dbReference type="GO" id="GO:0051301">
    <property type="term" value="P:cell division"/>
    <property type="evidence" value="ECO:0007669"/>
    <property type="project" value="UniProtKB-KW"/>
</dbReference>
<protein>
    <submittedName>
        <fullName evidence="7">DEKNAAC104824</fullName>
    </submittedName>
</protein>
<dbReference type="SUPFAM" id="SSF47954">
    <property type="entry name" value="Cyclin-like"/>
    <property type="match status" value="1"/>
</dbReference>
<dbReference type="GO" id="GO:0016538">
    <property type="term" value="F:cyclin-dependent protein serine/threonine kinase regulator activity"/>
    <property type="evidence" value="ECO:0007669"/>
    <property type="project" value="UniProtKB-ARBA"/>
</dbReference>
<keyword evidence="2" id="KW-0132">Cell division</keyword>
<dbReference type="SMART" id="SM00385">
    <property type="entry name" value="CYCLIN"/>
    <property type="match status" value="1"/>
</dbReference>
<dbReference type="Gene3D" id="1.10.472.10">
    <property type="entry name" value="Cyclin-like"/>
    <property type="match status" value="2"/>
</dbReference>
<dbReference type="GO" id="GO:0051726">
    <property type="term" value="P:regulation of cell cycle"/>
    <property type="evidence" value="ECO:0007669"/>
    <property type="project" value="UniProtKB-ARBA"/>
</dbReference>
<keyword evidence="4" id="KW-0131">Cell cycle</keyword>
<dbReference type="InParanoid" id="A0A448YRY2"/>
<evidence type="ECO:0000256" key="4">
    <source>
        <dbReference type="ARBA" id="ARBA00023306"/>
    </source>
</evidence>
<proteinExistence type="inferred from homology"/>
<dbReference type="CDD" id="cd20559">
    <property type="entry name" value="CYCLIN_ScCLN_like"/>
    <property type="match status" value="1"/>
</dbReference>
<evidence type="ECO:0000313" key="7">
    <source>
        <dbReference type="EMBL" id="VEU23672.1"/>
    </source>
</evidence>
<dbReference type="Pfam" id="PF00134">
    <property type="entry name" value="Cyclin_N"/>
    <property type="match status" value="1"/>
</dbReference>
<keyword evidence="8" id="KW-1185">Reference proteome</keyword>
<accession>A0A448YRY2</accession>
<gene>
    <name evidence="7" type="ORF">BRENAR_LOCUS4401</name>
</gene>
<reference evidence="7 8" key="1">
    <citation type="submission" date="2018-12" db="EMBL/GenBank/DDBJ databases">
        <authorList>
            <person name="Tiukova I."/>
            <person name="Dainat J."/>
        </authorList>
    </citation>
    <scope>NUCLEOTIDE SEQUENCE [LARGE SCALE GENOMIC DNA]</scope>
</reference>
<dbReference type="GO" id="GO:0044843">
    <property type="term" value="P:cell cycle G1/S phase transition"/>
    <property type="evidence" value="ECO:0007669"/>
    <property type="project" value="UniProtKB-ARBA"/>
</dbReference>